<dbReference type="InterPro" id="IPR001356">
    <property type="entry name" value="HD"/>
</dbReference>
<dbReference type="SMART" id="SM00389">
    <property type="entry name" value="HOX"/>
    <property type="match status" value="1"/>
</dbReference>
<dbReference type="InterPro" id="IPR009057">
    <property type="entry name" value="Homeodomain-like_sf"/>
</dbReference>
<dbReference type="PROSITE" id="PS50071">
    <property type="entry name" value="HOMEOBOX_2"/>
    <property type="match status" value="1"/>
</dbReference>
<evidence type="ECO:0000256" key="3">
    <source>
        <dbReference type="ARBA" id="ARBA00023015"/>
    </source>
</evidence>
<keyword evidence="5 8" id="KW-0371">Homeobox</keyword>
<evidence type="ECO:0000256" key="9">
    <source>
        <dbReference type="RuleBase" id="RU000682"/>
    </source>
</evidence>
<dbReference type="PROSITE" id="PS00027">
    <property type="entry name" value="HOMEOBOX_1"/>
    <property type="match status" value="1"/>
</dbReference>
<dbReference type="GO" id="GO:0000981">
    <property type="term" value="F:DNA-binding transcription factor activity, RNA polymerase II-specific"/>
    <property type="evidence" value="ECO:0007669"/>
    <property type="project" value="InterPro"/>
</dbReference>
<evidence type="ECO:0000256" key="5">
    <source>
        <dbReference type="ARBA" id="ARBA00023155"/>
    </source>
</evidence>
<name>A0A3B4ADT7_9GOBI</name>
<feature type="region of interest" description="Disordered" evidence="10">
    <location>
        <begin position="131"/>
        <end position="189"/>
    </location>
</feature>
<proteinExistence type="inferred from homology"/>
<comment type="similarity">
    <text evidence="1">Belongs to the Abd-B homeobox family.</text>
</comment>
<evidence type="ECO:0000256" key="10">
    <source>
        <dbReference type="SAM" id="MobiDB-lite"/>
    </source>
</evidence>
<dbReference type="InterPro" id="IPR020479">
    <property type="entry name" value="HD_metazoa"/>
</dbReference>
<dbReference type="SUPFAM" id="SSF46689">
    <property type="entry name" value="Homeodomain-like"/>
    <property type="match status" value="1"/>
</dbReference>
<evidence type="ECO:0000256" key="7">
    <source>
        <dbReference type="ARBA" id="ARBA00023242"/>
    </source>
</evidence>
<keyword evidence="7 8" id="KW-0539">Nucleus</keyword>
<dbReference type="Ensembl" id="ENSPMGT00000015627.1">
    <property type="protein sequence ID" value="ENSPMGP00000014656.1"/>
    <property type="gene ID" value="ENSPMGG00000012010.1"/>
</dbReference>
<feature type="compositionally biased region" description="Basic and acidic residues" evidence="10">
    <location>
        <begin position="159"/>
        <end position="170"/>
    </location>
</feature>
<dbReference type="GO" id="GO:0000978">
    <property type="term" value="F:RNA polymerase II cis-regulatory region sequence-specific DNA binding"/>
    <property type="evidence" value="ECO:0007669"/>
    <property type="project" value="TreeGrafter"/>
</dbReference>
<evidence type="ECO:0000313" key="12">
    <source>
        <dbReference type="Ensembl" id="ENSPMGP00000014656.1"/>
    </source>
</evidence>
<protein>
    <recommendedName>
        <fullName evidence="11">Homeobox domain-containing protein</fullName>
    </recommendedName>
</protein>
<reference evidence="12" key="1">
    <citation type="submission" date="2025-08" db="UniProtKB">
        <authorList>
            <consortium name="Ensembl"/>
        </authorList>
    </citation>
    <scope>IDENTIFICATION</scope>
</reference>
<dbReference type="PRINTS" id="PR00031">
    <property type="entry name" value="HTHREPRESSR"/>
</dbReference>
<dbReference type="CDD" id="cd00086">
    <property type="entry name" value="homeodomain"/>
    <property type="match status" value="1"/>
</dbReference>
<evidence type="ECO:0000256" key="6">
    <source>
        <dbReference type="ARBA" id="ARBA00023163"/>
    </source>
</evidence>
<feature type="domain" description="Homeobox" evidence="11">
    <location>
        <begin position="184"/>
        <end position="244"/>
    </location>
</feature>
<organism evidence="12 13">
    <name type="scientific">Periophthalmus magnuspinnatus</name>
    <dbReference type="NCBI Taxonomy" id="409849"/>
    <lineage>
        <taxon>Eukaryota</taxon>
        <taxon>Metazoa</taxon>
        <taxon>Chordata</taxon>
        <taxon>Craniata</taxon>
        <taxon>Vertebrata</taxon>
        <taxon>Euteleostomi</taxon>
        <taxon>Actinopterygii</taxon>
        <taxon>Neopterygii</taxon>
        <taxon>Teleostei</taxon>
        <taxon>Neoteleostei</taxon>
        <taxon>Acanthomorphata</taxon>
        <taxon>Gobiaria</taxon>
        <taxon>Gobiiformes</taxon>
        <taxon>Gobioidei</taxon>
        <taxon>Gobiidae</taxon>
        <taxon>Oxudercinae</taxon>
        <taxon>Periophthalmus</taxon>
    </lineage>
</organism>
<dbReference type="GO" id="GO:0005634">
    <property type="term" value="C:nucleus"/>
    <property type="evidence" value="ECO:0007669"/>
    <property type="project" value="UniProtKB-SubCell"/>
</dbReference>
<keyword evidence="6" id="KW-0804">Transcription</keyword>
<dbReference type="Gene3D" id="1.10.10.60">
    <property type="entry name" value="Homeodomain-like"/>
    <property type="match status" value="1"/>
</dbReference>
<dbReference type="PANTHER" id="PTHR46092">
    <property type="entry name" value="HOMEOBOX PROTEIN HOX-A11-RELATED"/>
    <property type="match status" value="1"/>
</dbReference>
<sequence>VQFSEELRRGSSRVSKGALDEMGRVFRRLSEYKSYWPHGSPGKWSVYQPHHSGPPVPQPCFNSSAEAAYHREQLYAAPAFHAQVFTGDTHGFPGSYRAPGPDAPLYLRAASKNKILPSAFDQFFDYSEEGDVRTQTKQTEKAPAQTSSDWTSCQSSESAEEKEAADGVREGEEEEELSEGPSKPCVRKKRCPYSKQQIRELEREFLCNVYINKERRVQLSQRLGLTDRSVKIWFQNRRMKEKKLKRERLQYYTGYHLF</sequence>
<keyword evidence="3" id="KW-0805">Transcription regulation</keyword>
<evidence type="ECO:0000256" key="8">
    <source>
        <dbReference type="PROSITE-ProRule" id="PRU00108"/>
    </source>
</evidence>
<dbReference type="PRINTS" id="PR00024">
    <property type="entry name" value="HOMEOBOX"/>
</dbReference>
<evidence type="ECO:0000259" key="11">
    <source>
        <dbReference type="PROSITE" id="PS50071"/>
    </source>
</evidence>
<dbReference type="Proteomes" id="UP000261520">
    <property type="component" value="Unplaced"/>
</dbReference>
<comment type="subcellular location">
    <subcellularLocation>
        <location evidence="8 9">Nucleus</location>
    </subcellularLocation>
</comment>
<reference evidence="12" key="2">
    <citation type="submission" date="2025-09" db="UniProtKB">
        <authorList>
            <consortium name="Ensembl"/>
        </authorList>
    </citation>
    <scope>IDENTIFICATION</scope>
</reference>
<keyword evidence="13" id="KW-1185">Reference proteome</keyword>
<dbReference type="InterPro" id="IPR000047">
    <property type="entry name" value="HTH_motif"/>
</dbReference>
<feature type="compositionally biased region" description="Basic and acidic residues" evidence="10">
    <location>
        <begin position="131"/>
        <end position="140"/>
    </location>
</feature>
<evidence type="ECO:0000313" key="13">
    <source>
        <dbReference type="Proteomes" id="UP000261520"/>
    </source>
</evidence>
<dbReference type="STRING" id="409849.ENSPMGP00000014656"/>
<feature type="DNA-binding region" description="Homeobox" evidence="8">
    <location>
        <begin position="186"/>
        <end position="245"/>
    </location>
</feature>
<dbReference type="Pfam" id="PF00046">
    <property type="entry name" value="Homeodomain"/>
    <property type="match status" value="1"/>
</dbReference>
<dbReference type="AlphaFoldDB" id="A0A3B4ADT7"/>
<evidence type="ECO:0000256" key="2">
    <source>
        <dbReference type="ARBA" id="ARBA00022473"/>
    </source>
</evidence>
<feature type="compositionally biased region" description="Polar residues" evidence="10">
    <location>
        <begin position="144"/>
        <end position="154"/>
    </location>
</feature>
<evidence type="ECO:0000256" key="1">
    <source>
        <dbReference type="ARBA" id="ARBA00006317"/>
    </source>
</evidence>
<evidence type="ECO:0000256" key="4">
    <source>
        <dbReference type="ARBA" id="ARBA00023125"/>
    </source>
</evidence>
<keyword evidence="4 8" id="KW-0238">DNA-binding</keyword>
<dbReference type="InterPro" id="IPR017970">
    <property type="entry name" value="Homeobox_CS"/>
</dbReference>
<keyword evidence="2" id="KW-0217">Developmental protein</keyword>
<accession>A0A3B4ADT7</accession>